<dbReference type="PANTHER" id="PTHR42916">
    <property type="entry name" value="2-SUCCINYL-5-ENOLPYRUVYL-6-HYDROXY-3-CYCLOHEXENE-1-CARBOXYLATE SYNTHASE"/>
    <property type="match status" value="1"/>
</dbReference>
<dbReference type="GO" id="GO:0070204">
    <property type="term" value="F:2-succinyl-5-enolpyruvyl-6-hydroxy-3-cyclohexene-1-carboxylic-acid synthase activity"/>
    <property type="evidence" value="ECO:0007669"/>
    <property type="project" value="UniProtKB-UniRule"/>
</dbReference>
<protein>
    <recommendedName>
        <fullName evidence="7">2-succinyl-5-enolpyruvyl-6-hydroxy-3-cyclohexene-1-carboxylate synthase</fullName>
        <shortName evidence="7">SEPHCHC synthase</shortName>
        <ecNumber evidence="7">2.2.1.9</ecNumber>
    </recommendedName>
    <alternativeName>
        <fullName evidence="7">Menaquinone biosynthesis protein MenD</fullName>
    </alternativeName>
</protein>
<dbReference type="Proteomes" id="UP000486602">
    <property type="component" value="Unassembled WGS sequence"/>
</dbReference>
<keyword evidence="2 7" id="KW-0808">Transferase</keyword>
<dbReference type="InterPro" id="IPR032264">
    <property type="entry name" value="MenD_middle"/>
</dbReference>
<dbReference type="InterPro" id="IPR004433">
    <property type="entry name" value="MenaQ_synth_MenD"/>
</dbReference>
<comment type="cofactor">
    <cofactor evidence="7">
        <name>Mg(2+)</name>
        <dbReference type="ChEBI" id="CHEBI:18420"/>
    </cofactor>
    <cofactor evidence="7">
        <name>Mn(2+)</name>
        <dbReference type="ChEBI" id="CHEBI:29035"/>
    </cofactor>
</comment>
<dbReference type="InterPro" id="IPR029035">
    <property type="entry name" value="DHS-like_NAD/FAD-binding_dom"/>
</dbReference>
<gene>
    <name evidence="7 11" type="primary">menD</name>
    <name evidence="11" type="ORF">G3O08_05375</name>
</gene>
<dbReference type="Pfam" id="PF02775">
    <property type="entry name" value="TPP_enzyme_C"/>
    <property type="match status" value="1"/>
</dbReference>
<evidence type="ECO:0000259" key="10">
    <source>
        <dbReference type="Pfam" id="PF16582"/>
    </source>
</evidence>
<accession>A0A7K3WN12</accession>
<dbReference type="InterPro" id="IPR029061">
    <property type="entry name" value="THDP-binding"/>
</dbReference>
<comment type="pathway">
    <text evidence="7">Quinol/quinone metabolism; menaquinone biosynthesis.</text>
</comment>
<dbReference type="SUPFAM" id="SSF52518">
    <property type="entry name" value="Thiamin diphosphate-binding fold (THDP-binding)"/>
    <property type="match status" value="2"/>
</dbReference>
<comment type="catalytic activity">
    <reaction evidence="7">
        <text>isochorismate + 2-oxoglutarate + H(+) = 5-enolpyruvoyl-6-hydroxy-2-succinyl-cyclohex-3-ene-1-carboxylate + CO2</text>
        <dbReference type="Rhea" id="RHEA:25593"/>
        <dbReference type="ChEBI" id="CHEBI:15378"/>
        <dbReference type="ChEBI" id="CHEBI:16526"/>
        <dbReference type="ChEBI" id="CHEBI:16810"/>
        <dbReference type="ChEBI" id="CHEBI:29780"/>
        <dbReference type="ChEBI" id="CHEBI:58818"/>
        <dbReference type="EC" id="2.2.1.9"/>
    </reaction>
</comment>
<feature type="domain" description="Menaquinone biosynthesis protein MenD middle" evidence="10">
    <location>
        <begin position="219"/>
        <end position="349"/>
    </location>
</feature>
<name>A0A7K3WN12_9FLAO</name>
<reference evidence="11 12" key="1">
    <citation type="submission" date="2020-02" db="EMBL/GenBank/DDBJ databases">
        <title>Out from the shadows clarifying the taxonomy of the family Cryomorphaceae and related taxa by utilizing the GTDB taxonomic framework.</title>
        <authorList>
            <person name="Bowman J.P."/>
        </authorList>
    </citation>
    <scope>NUCLEOTIDE SEQUENCE [LARGE SCALE GENOMIC DNA]</scope>
    <source>
        <strain evidence="11 12">QSSC 1-22</strain>
    </source>
</reference>
<comment type="cofactor">
    <cofactor evidence="7">
        <name>thiamine diphosphate</name>
        <dbReference type="ChEBI" id="CHEBI:58937"/>
    </cofactor>
    <text evidence="7">Binds 1 thiamine pyrophosphate per subunit.</text>
</comment>
<comment type="pathway">
    <text evidence="7">Quinol/quinone metabolism; 1,4-dihydroxy-2-naphthoate biosynthesis; 1,4-dihydroxy-2-naphthoate from chorismate: step 2/7.</text>
</comment>
<evidence type="ECO:0000313" key="11">
    <source>
        <dbReference type="EMBL" id="NEN22928.1"/>
    </source>
</evidence>
<evidence type="ECO:0000256" key="4">
    <source>
        <dbReference type="ARBA" id="ARBA00022842"/>
    </source>
</evidence>
<dbReference type="EC" id="2.2.1.9" evidence="7"/>
<dbReference type="InterPro" id="IPR012001">
    <property type="entry name" value="Thiamin_PyroP_enz_TPP-bd_dom"/>
</dbReference>
<dbReference type="Pfam" id="PF02776">
    <property type="entry name" value="TPP_enzyme_N"/>
    <property type="match status" value="1"/>
</dbReference>
<proteinExistence type="inferred from homology"/>
<comment type="function">
    <text evidence="7">Catalyzes the thiamine diphosphate-dependent decarboxylation of 2-oxoglutarate and the subsequent addition of the resulting succinic semialdehyde-thiamine pyrophosphate anion to isochorismate to yield 2-succinyl-5-enolpyruvyl-6-hydroxy-3-cyclohexene-1-carboxylate (SEPHCHC).</text>
</comment>
<dbReference type="InterPro" id="IPR011766">
    <property type="entry name" value="TPP_enzyme_TPP-bd"/>
</dbReference>
<evidence type="ECO:0000259" key="9">
    <source>
        <dbReference type="Pfam" id="PF02776"/>
    </source>
</evidence>
<dbReference type="GO" id="GO:0000287">
    <property type="term" value="F:magnesium ion binding"/>
    <property type="evidence" value="ECO:0007669"/>
    <property type="project" value="UniProtKB-UniRule"/>
</dbReference>
<dbReference type="Pfam" id="PF16582">
    <property type="entry name" value="TPP_enzyme_M_2"/>
    <property type="match status" value="1"/>
</dbReference>
<dbReference type="CDD" id="cd02009">
    <property type="entry name" value="TPP_SHCHC_synthase"/>
    <property type="match status" value="1"/>
</dbReference>
<evidence type="ECO:0000256" key="2">
    <source>
        <dbReference type="ARBA" id="ARBA00022679"/>
    </source>
</evidence>
<keyword evidence="3 7" id="KW-0479">Metal-binding</keyword>
<feature type="domain" description="Thiamine pyrophosphate enzyme N-terminal TPP-binding" evidence="9">
    <location>
        <begin position="16"/>
        <end position="125"/>
    </location>
</feature>
<dbReference type="RefSeq" id="WP_163283650.1">
    <property type="nucleotide sequence ID" value="NZ_JAAGVY010000006.1"/>
</dbReference>
<dbReference type="PANTHER" id="PTHR42916:SF1">
    <property type="entry name" value="PROTEIN PHYLLO, CHLOROPLASTIC"/>
    <property type="match status" value="1"/>
</dbReference>
<evidence type="ECO:0000256" key="6">
    <source>
        <dbReference type="ARBA" id="ARBA00023211"/>
    </source>
</evidence>
<dbReference type="CDD" id="cd07037">
    <property type="entry name" value="TPP_PYR_MenD"/>
    <property type="match status" value="1"/>
</dbReference>
<dbReference type="Gene3D" id="3.40.50.970">
    <property type="match status" value="2"/>
</dbReference>
<dbReference type="GO" id="GO:0030145">
    <property type="term" value="F:manganese ion binding"/>
    <property type="evidence" value="ECO:0007669"/>
    <property type="project" value="UniProtKB-UniRule"/>
</dbReference>
<dbReference type="UniPathway" id="UPA00079"/>
<dbReference type="AlphaFoldDB" id="A0A7K3WN12"/>
<evidence type="ECO:0000259" key="8">
    <source>
        <dbReference type="Pfam" id="PF02775"/>
    </source>
</evidence>
<dbReference type="EMBL" id="JAAGVY010000006">
    <property type="protein sequence ID" value="NEN22928.1"/>
    <property type="molecule type" value="Genomic_DNA"/>
</dbReference>
<keyword evidence="5 7" id="KW-0786">Thiamine pyrophosphate</keyword>
<evidence type="ECO:0000256" key="5">
    <source>
        <dbReference type="ARBA" id="ARBA00023052"/>
    </source>
</evidence>
<dbReference type="NCBIfam" id="TIGR00173">
    <property type="entry name" value="menD"/>
    <property type="match status" value="1"/>
</dbReference>
<dbReference type="UniPathway" id="UPA01057">
    <property type="reaction ID" value="UER00164"/>
</dbReference>
<evidence type="ECO:0000256" key="7">
    <source>
        <dbReference type="HAMAP-Rule" id="MF_01659"/>
    </source>
</evidence>
<dbReference type="PIRSF" id="PIRSF004983">
    <property type="entry name" value="MenD"/>
    <property type="match status" value="1"/>
</dbReference>
<evidence type="ECO:0000313" key="12">
    <source>
        <dbReference type="Proteomes" id="UP000486602"/>
    </source>
</evidence>
<organism evidence="11 12">
    <name type="scientific">Cryomorpha ignava</name>
    <dbReference type="NCBI Taxonomy" id="101383"/>
    <lineage>
        <taxon>Bacteria</taxon>
        <taxon>Pseudomonadati</taxon>
        <taxon>Bacteroidota</taxon>
        <taxon>Flavobacteriia</taxon>
        <taxon>Flavobacteriales</taxon>
        <taxon>Cryomorphaceae</taxon>
        <taxon>Cryomorpha</taxon>
    </lineage>
</organism>
<keyword evidence="6 7" id="KW-0464">Manganese</keyword>
<dbReference type="HAMAP" id="MF_01659">
    <property type="entry name" value="MenD"/>
    <property type="match status" value="1"/>
</dbReference>
<keyword evidence="12" id="KW-1185">Reference proteome</keyword>
<comment type="similarity">
    <text evidence="7">Belongs to the TPP enzyme family. MenD subfamily.</text>
</comment>
<keyword evidence="1 7" id="KW-0474">Menaquinone biosynthesis</keyword>
<evidence type="ECO:0000256" key="1">
    <source>
        <dbReference type="ARBA" id="ARBA00022428"/>
    </source>
</evidence>
<dbReference type="SUPFAM" id="SSF52467">
    <property type="entry name" value="DHS-like NAD/FAD-binding domain"/>
    <property type="match status" value="1"/>
</dbReference>
<sequence length="577" mass="64504">MANSQIEISNKKGIFTLVSACHHFGVQDVIISPGSRNAPLTISFGRCGLFKCHSIPDERSAAFYAMGISIATNRPVAVICTSGSAAANLSPALAEAFYQKIPLVAITADRPMAWIDQGNGQTIRQEKLFQNFTVNGFSMHSEPGSKDEMWYNRRKLSEVFADALSRKKGPVHINVPLSEPLYGMKTYDFENDKPQFYAIQKINSSPEIEAIKTFAKQLSESKKVMILAGQMPSNETLHHVLEKYSHRDNVVILTETTSNINLKKAIDTIDRLIMPMANTDAIKDFMPDLLITIGGNIVSKKIKALLRDFQPKSHWHISEFDSGLDTFQSLTDEVVCNPEVFLSDLMAINAPIKKSDYNANWQSLKNASQAAHDEYISKLEYADFYAFREILSRIKAPASIHMANSSPVRYIQLFGHRKDLKYFGNRGTSGIDGCTSTAAGIAKASPDENHFLITGDTAFQYDINGLWNRDFPQNLKIILINNGGGGIFRIIEGPDRVEELVDFFEAYHPVDFEMTAKAHSLEYYKASDKKSLSTALPDFFNHKGAALIEIKTIADQNAKWLKNYFKEIEKGLKISEL</sequence>
<dbReference type="Gene3D" id="3.40.50.1220">
    <property type="entry name" value="TPP-binding domain"/>
    <property type="match status" value="1"/>
</dbReference>
<dbReference type="GO" id="GO:0009234">
    <property type="term" value="P:menaquinone biosynthetic process"/>
    <property type="evidence" value="ECO:0007669"/>
    <property type="project" value="UniProtKB-UniRule"/>
</dbReference>
<evidence type="ECO:0000256" key="3">
    <source>
        <dbReference type="ARBA" id="ARBA00022723"/>
    </source>
</evidence>
<comment type="subunit">
    <text evidence="7">Homodimer.</text>
</comment>
<keyword evidence="4 7" id="KW-0460">Magnesium</keyword>
<comment type="caution">
    <text evidence="11">The sequence shown here is derived from an EMBL/GenBank/DDBJ whole genome shotgun (WGS) entry which is preliminary data.</text>
</comment>
<feature type="domain" description="Thiamine pyrophosphate enzyme TPP-binding" evidence="8">
    <location>
        <begin position="412"/>
        <end position="550"/>
    </location>
</feature>
<dbReference type="GO" id="GO:0030976">
    <property type="term" value="F:thiamine pyrophosphate binding"/>
    <property type="evidence" value="ECO:0007669"/>
    <property type="project" value="UniProtKB-UniRule"/>
</dbReference>